<dbReference type="Gene3D" id="3.30.1330.70">
    <property type="entry name" value="Holliday junction resolvase RusA"/>
    <property type="match status" value="1"/>
</dbReference>
<accession>A0A8S5N5V9</accession>
<proteinExistence type="predicted"/>
<sequence length="136" mass="15560">MSIKFIIPVKPVTKKNSGRIITRGAYPKILPSKQYEAFEKECLPYLNRVRQKAGIINKPVNIKCVFFMATKRKVDLTNLLNAIDDSMVKSGLVADDNRDIIAGHDGSRVFHDKSNPRIEVFITPINDYTQWHETEK</sequence>
<protein>
    <submittedName>
        <fullName evidence="1">Endodeoxyribonuclease RusA</fullName>
    </submittedName>
</protein>
<dbReference type="InterPro" id="IPR008822">
    <property type="entry name" value="Endonuclease_RusA-like"/>
</dbReference>
<dbReference type="EMBL" id="BK015070">
    <property type="protein sequence ID" value="DAD89820.1"/>
    <property type="molecule type" value="Genomic_DNA"/>
</dbReference>
<name>A0A8S5N5V9_9CAUD</name>
<dbReference type="GO" id="GO:0006310">
    <property type="term" value="P:DNA recombination"/>
    <property type="evidence" value="ECO:0007669"/>
    <property type="project" value="InterPro"/>
</dbReference>
<dbReference type="InterPro" id="IPR036614">
    <property type="entry name" value="RusA-like_sf"/>
</dbReference>
<organism evidence="1">
    <name type="scientific">Myoviridae sp. ctsip2</name>
    <dbReference type="NCBI Taxonomy" id="2826705"/>
    <lineage>
        <taxon>Viruses</taxon>
        <taxon>Duplodnaviria</taxon>
        <taxon>Heunggongvirae</taxon>
        <taxon>Uroviricota</taxon>
        <taxon>Caudoviricetes</taxon>
    </lineage>
</organism>
<dbReference type="GO" id="GO:0006281">
    <property type="term" value="P:DNA repair"/>
    <property type="evidence" value="ECO:0007669"/>
    <property type="project" value="InterPro"/>
</dbReference>
<evidence type="ECO:0000313" key="1">
    <source>
        <dbReference type="EMBL" id="DAD89820.1"/>
    </source>
</evidence>
<reference evidence="1" key="1">
    <citation type="journal article" date="2021" name="Proc. Natl. Acad. Sci. U.S.A.">
        <title>A Catalog of Tens of Thousands of Viruses from Human Metagenomes Reveals Hidden Associations with Chronic Diseases.</title>
        <authorList>
            <person name="Tisza M.J."/>
            <person name="Buck C.B."/>
        </authorList>
    </citation>
    <scope>NUCLEOTIDE SEQUENCE</scope>
    <source>
        <strain evidence="1">Ctsip2</strain>
    </source>
</reference>
<dbReference type="SUPFAM" id="SSF103084">
    <property type="entry name" value="Holliday junction resolvase RusA"/>
    <property type="match status" value="1"/>
</dbReference>
<dbReference type="Pfam" id="PF05866">
    <property type="entry name" value="RusA"/>
    <property type="match status" value="1"/>
</dbReference>
<dbReference type="GO" id="GO:0000287">
    <property type="term" value="F:magnesium ion binding"/>
    <property type="evidence" value="ECO:0007669"/>
    <property type="project" value="InterPro"/>
</dbReference>